<dbReference type="AlphaFoldDB" id="A0A7X6MIG1"/>
<dbReference type="GO" id="GO:0004674">
    <property type="term" value="F:protein serine/threonine kinase activity"/>
    <property type="evidence" value="ECO:0007669"/>
    <property type="project" value="TreeGrafter"/>
</dbReference>
<evidence type="ECO:0000259" key="7">
    <source>
        <dbReference type="PROSITE" id="PS50011"/>
    </source>
</evidence>
<evidence type="ECO:0000256" key="1">
    <source>
        <dbReference type="ARBA" id="ARBA00022679"/>
    </source>
</evidence>
<dbReference type="EMBL" id="JAAXPG010000040">
    <property type="protein sequence ID" value="NKZ01625.1"/>
    <property type="molecule type" value="Genomic_DNA"/>
</dbReference>
<proteinExistence type="predicted"/>
<reference evidence="8 9" key="1">
    <citation type="submission" date="2020-04" db="EMBL/GenBank/DDBJ databases">
        <title>MicrobeNet Type strains.</title>
        <authorList>
            <person name="Nicholson A.C."/>
        </authorList>
    </citation>
    <scope>NUCLEOTIDE SEQUENCE [LARGE SCALE GENOMIC DNA]</scope>
    <source>
        <strain evidence="8 9">ATCC 23612</strain>
    </source>
</reference>
<evidence type="ECO:0000313" key="8">
    <source>
        <dbReference type="EMBL" id="NKZ01625.1"/>
    </source>
</evidence>
<evidence type="ECO:0000313" key="9">
    <source>
        <dbReference type="Proteomes" id="UP000553209"/>
    </source>
</evidence>
<keyword evidence="2 5" id="KW-0547">Nucleotide-binding</keyword>
<dbReference type="PANTHER" id="PTHR43289">
    <property type="entry name" value="MITOGEN-ACTIVATED PROTEIN KINASE KINASE KINASE 20-RELATED"/>
    <property type="match status" value="1"/>
</dbReference>
<evidence type="ECO:0000256" key="3">
    <source>
        <dbReference type="ARBA" id="ARBA00022777"/>
    </source>
</evidence>
<dbReference type="PANTHER" id="PTHR43289:SF34">
    <property type="entry name" value="SERINE_THREONINE-PROTEIN KINASE YBDM-RELATED"/>
    <property type="match status" value="1"/>
</dbReference>
<dbReference type="RefSeq" id="WP_061079722.1">
    <property type="nucleotide sequence ID" value="NZ_JAAXPG010000040.1"/>
</dbReference>
<protein>
    <submittedName>
        <fullName evidence="8">Protein kinase</fullName>
    </submittedName>
</protein>
<organism evidence="8 9">
    <name type="scientific">Nocardiopsis alborubida</name>
    <dbReference type="NCBI Taxonomy" id="146802"/>
    <lineage>
        <taxon>Bacteria</taxon>
        <taxon>Bacillati</taxon>
        <taxon>Actinomycetota</taxon>
        <taxon>Actinomycetes</taxon>
        <taxon>Streptosporangiales</taxon>
        <taxon>Nocardiopsidaceae</taxon>
        <taxon>Nocardiopsis</taxon>
    </lineage>
</organism>
<dbReference type="GO" id="GO:0005524">
    <property type="term" value="F:ATP binding"/>
    <property type="evidence" value="ECO:0007669"/>
    <property type="project" value="UniProtKB-UniRule"/>
</dbReference>
<name>A0A7X6MIG1_9ACTN</name>
<dbReference type="SUPFAM" id="SSF56112">
    <property type="entry name" value="Protein kinase-like (PK-like)"/>
    <property type="match status" value="1"/>
</dbReference>
<sequence length="718" mass="75265">MAPLASDEPQRIGPHRLLARLGEGGMGRVYLARTPGGHLCALKVVKEDLAHDTRFRARFAREVRSAQRVTGPFTPAVVDADPDGDPPWMATEYVPGPTLKEAVNDGGPFPAPSLLVLALGLSRALVTVHAAGLMHRDLKPSNVLLSPRGPQVIDFGIARAVEGTVLTRTGQTFGTPAYTSPEQVVGEGVTPRSDVFSLAGVVVFAAGGGAPFGSGDSAETLRRVMTGHPHLDAVPEGPVRDLLARCFAKDPEWRPDAEEVHRVLSELPLPPAEHGWLPSPAARQIDVREDETRRAEEAERTTVPMSGRGPRPDAGDGGSAGAPGGESPAGAPNSGGPADAPGDASERSDRPWWRHRAAAVSAAAAAALVIGVGGTLALTFRPFGGSDGAHGTGAAAGAPGDPPTAPSPDAAPEVDLEGWIYDVDFSADGETLYVFGMSLSAWDWRTGEPVDVFDPTPGGAQVGADDHVAATYDDVIRVWDGGSDDEVNTFGEDNGGRGFYDMPALTSDGSRVAVLAAENGDPREDRVIQVWDVESGTADVEFPVDGVLTDLHYTPDDSLLVGVVMEHGYEEYVGVAVWDPATGERLRMFGGGDHYAFALSPDSRTMALQSGARRVDVVDLATGEVVVPLAEPSAGQESISGIGYSADGSRVYAGEYGWADDRGSVWDARSGELLRDADVTVYSPMGAHPEDEYLATVADGGGRVLVLDSDYTVVNELT</sequence>
<dbReference type="Gene3D" id="1.10.510.10">
    <property type="entry name" value="Transferase(Phosphotransferase) domain 1"/>
    <property type="match status" value="1"/>
</dbReference>
<dbReference type="InterPro" id="IPR015943">
    <property type="entry name" value="WD40/YVTN_repeat-like_dom_sf"/>
</dbReference>
<dbReference type="InterPro" id="IPR011044">
    <property type="entry name" value="Quino_amine_DH_bsu"/>
</dbReference>
<dbReference type="SMART" id="SM00220">
    <property type="entry name" value="S_TKc"/>
    <property type="match status" value="1"/>
</dbReference>
<dbReference type="InterPro" id="IPR017441">
    <property type="entry name" value="Protein_kinase_ATP_BS"/>
</dbReference>
<dbReference type="PROSITE" id="PS00107">
    <property type="entry name" value="PROTEIN_KINASE_ATP"/>
    <property type="match status" value="1"/>
</dbReference>
<comment type="caution">
    <text evidence="8">The sequence shown here is derived from an EMBL/GenBank/DDBJ whole genome shotgun (WGS) entry which is preliminary data.</text>
</comment>
<dbReference type="Gene3D" id="2.130.10.10">
    <property type="entry name" value="YVTN repeat-like/Quinoprotein amine dehydrogenase"/>
    <property type="match status" value="2"/>
</dbReference>
<feature type="region of interest" description="Disordered" evidence="6">
    <location>
        <begin position="390"/>
        <end position="412"/>
    </location>
</feature>
<accession>A0A7X6MIG1</accession>
<feature type="compositionally biased region" description="Gly residues" evidence="6">
    <location>
        <begin position="315"/>
        <end position="324"/>
    </location>
</feature>
<dbReference type="Pfam" id="PF00069">
    <property type="entry name" value="Pkinase"/>
    <property type="match status" value="1"/>
</dbReference>
<dbReference type="Proteomes" id="UP000553209">
    <property type="component" value="Unassembled WGS sequence"/>
</dbReference>
<dbReference type="CDD" id="cd14014">
    <property type="entry name" value="STKc_PknB_like"/>
    <property type="match status" value="1"/>
</dbReference>
<dbReference type="Gene3D" id="3.30.200.20">
    <property type="entry name" value="Phosphorylase Kinase, domain 1"/>
    <property type="match status" value="1"/>
</dbReference>
<dbReference type="SUPFAM" id="SSF50969">
    <property type="entry name" value="YVTN repeat-like/Quinoprotein amine dehydrogenase"/>
    <property type="match status" value="1"/>
</dbReference>
<gene>
    <name evidence="8" type="ORF">HGB44_28745</name>
</gene>
<evidence type="ECO:0000256" key="4">
    <source>
        <dbReference type="ARBA" id="ARBA00022840"/>
    </source>
</evidence>
<keyword evidence="4 5" id="KW-0067">ATP-binding</keyword>
<feature type="compositionally biased region" description="Basic and acidic residues" evidence="6">
    <location>
        <begin position="285"/>
        <end position="300"/>
    </location>
</feature>
<keyword evidence="3 8" id="KW-0418">Kinase</keyword>
<dbReference type="PROSITE" id="PS00108">
    <property type="entry name" value="PROTEIN_KINASE_ST"/>
    <property type="match status" value="1"/>
</dbReference>
<dbReference type="InterPro" id="IPR011009">
    <property type="entry name" value="Kinase-like_dom_sf"/>
</dbReference>
<feature type="compositionally biased region" description="Low complexity" evidence="6">
    <location>
        <begin position="325"/>
        <end position="343"/>
    </location>
</feature>
<keyword evidence="1" id="KW-0808">Transferase</keyword>
<feature type="binding site" evidence="5">
    <location>
        <position position="43"/>
    </location>
    <ligand>
        <name>ATP</name>
        <dbReference type="ChEBI" id="CHEBI:30616"/>
    </ligand>
</feature>
<evidence type="ECO:0000256" key="5">
    <source>
        <dbReference type="PROSITE-ProRule" id="PRU10141"/>
    </source>
</evidence>
<evidence type="ECO:0000256" key="6">
    <source>
        <dbReference type="SAM" id="MobiDB-lite"/>
    </source>
</evidence>
<dbReference type="InterPro" id="IPR000719">
    <property type="entry name" value="Prot_kinase_dom"/>
</dbReference>
<evidence type="ECO:0000256" key="2">
    <source>
        <dbReference type="ARBA" id="ARBA00022741"/>
    </source>
</evidence>
<dbReference type="PROSITE" id="PS50011">
    <property type="entry name" value="PROTEIN_KINASE_DOM"/>
    <property type="match status" value="1"/>
</dbReference>
<dbReference type="InterPro" id="IPR008271">
    <property type="entry name" value="Ser/Thr_kinase_AS"/>
</dbReference>
<feature type="region of interest" description="Disordered" evidence="6">
    <location>
        <begin position="270"/>
        <end position="350"/>
    </location>
</feature>
<feature type="domain" description="Protein kinase" evidence="7">
    <location>
        <begin position="15"/>
        <end position="277"/>
    </location>
</feature>
<keyword evidence="9" id="KW-1185">Reference proteome</keyword>